<accession>A0A8J7JDP2</accession>
<gene>
    <name evidence="2" type="ORF">JFN93_03625</name>
</gene>
<keyword evidence="2" id="KW-0328">Glycosyltransferase</keyword>
<dbReference type="RefSeq" id="WP_199382638.1">
    <property type="nucleotide sequence ID" value="NZ_JAEMHM010000003.1"/>
</dbReference>
<dbReference type="Pfam" id="PF00156">
    <property type="entry name" value="Pribosyltran"/>
    <property type="match status" value="1"/>
</dbReference>
<evidence type="ECO:0000313" key="2">
    <source>
        <dbReference type="EMBL" id="MBJ6723789.1"/>
    </source>
</evidence>
<evidence type="ECO:0000259" key="1">
    <source>
        <dbReference type="Pfam" id="PF00156"/>
    </source>
</evidence>
<comment type="caution">
    <text evidence="2">The sequence shown here is derived from an EMBL/GenBank/DDBJ whole genome shotgun (WGS) entry which is preliminary data.</text>
</comment>
<proteinExistence type="predicted"/>
<dbReference type="EMBL" id="JAEMHM010000003">
    <property type="protein sequence ID" value="MBJ6723789.1"/>
    <property type="molecule type" value="Genomic_DNA"/>
</dbReference>
<dbReference type="Gene3D" id="3.40.50.2020">
    <property type="match status" value="1"/>
</dbReference>
<dbReference type="InterPro" id="IPR029057">
    <property type="entry name" value="PRTase-like"/>
</dbReference>
<dbReference type="SUPFAM" id="SSF53271">
    <property type="entry name" value="PRTase-like"/>
    <property type="match status" value="1"/>
</dbReference>
<dbReference type="Proteomes" id="UP000636888">
    <property type="component" value="Unassembled WGS sequence"/>
</dbReference>
<dbReference type="Gene3D" id="3.30.1310.20">
    <property type="entry name" value="PRTase-like"/>
    <property type="match status" value="1"/>
</dbReference>
<name>A0A8J7JDP2_9BACT</name>
<feature type="domain" description="Phosphoribosyltransferase" evidence="1">
    <location>
        <begin position="7"/>
        <end position="163"/>
    </location>
</feature>
<sequence>MIYHDRMDAGKRLAERLMQYSEVPNKVVLGLPRGGVIVAREVARRLAAPLDVLIVRKIGYPGDPDFAVGAISETGVVLYNEQIATSYGVNREYLEREKVRQQEEIERRLNLYRGGRGLPQLAGKTVIMVDDGVTTGISLKTAVTALRKVMIKRLVIALPVASQEVEQLVAGSVDEWICLQTPEHLTSAAPFYEEFPKVEDEDVVEALK</sequence>
<reference evidence="2" key="1">
    <citation type="submission" date="2020-12" db="EMBL/GenBank/DDBJ databases">
        <title>Geomonas sp. Red875, isolated from river sediment.</title>
        <authorList>
            <person name="Xu Z."/>
            <person name="Zhang Z."/>
            <person name="Masuda Y."/>
            <person name="Itoh H."/>
            <person name="Senoo K."/>
        </authorList>
    </citation>
    <scope>NUCLEOTIDE SEQUENCE</scope>
    <source>
        <strain evidence="2">Red875</strain>
    </source>
</reference>
<keyword evidence="2" id="KW-0808">Transferase</keyword>
<dbReference type="GO" id="GO:0016757">
    <property type="term" value="F:glycosyltransferase activity"/>
    <property type="evidence" value="ECO:0007669"/>
    <property type="project" value="UniProtKB-KW"/>
</dbReference>
<evidence type="ECO:0000313" key="3">
    <source>
        <dbReference type="Proteomes" id="UP000636888"/>
    </source>
</evidence>
<dbReference type="InterPro" id="IPR000836">
    <property type="entry name" value="PRTase_dom"/>
</dbReference>
<dbReference type="AlphaFoldDB" id="A0A8J7JDP2"/>
<protein>
    <submittedName>
        <fullName evidence="2">Phosphoribosyltransferase</fullName>
    </submittedName>
</protein>
<dbReference type="CDD" id="cd06223">
    <property type="entry name" value="PRTases_typeI"/>
    <property type="match status" value="1"/>
</dbReference>
<keyword evidence="3" id="KW-1185">Reference proteome</keyword>
<organism evidence="2 3">
    <name type="scientific">Geomesophilobacter sediminis</name>
    <dbReference type="NCBI Taxonomy" id="2798584"/>
    <lineage>
        <taxon>Bacteria</taxon>
        <taxon>Pseudomonadati</taxon>
        <taxon>Thermodesulfobacteriota</taxon>
        <taxon>Desulfuromonadia</taxon>
        <taxon>Geobacterales</taxon>
        <taxon>Geobacteraceae</taxon>
        <taxon>Geomesophilobacter</taxon>
    </lineage>
</organism>